<accession>A0A2M8ZBV9</accession>
<dbReference type="EMBL" id="PGET01000001">
    <property type="protein sequence ID" value="PJJ30941.1"/>
    <property type="molecule type" value="Genomic_DNA"/>
</dbReference>
<protein>
    <submittedName>
        <fullName evidence="1">Glycosyltransferase involved in cell wall biosynthesis</fullName>
    </submittedName>
</protein>
<dbReference type="GO" id="GO:0016740">
    <property type="term" value="F:transferase activity"/>
    <property type="evidence" value="ECO:0007669"/>
    <property type="project" value="UniProtKB-KW"/>
</dbReference>
<dbReference type="RefSeq" id="WP_100307133.1">
    <property type="nucleotide sequence ID" value="NZ_PGET01000001.1"/>
</dbReference>
<dbReference type="Gene3D" id="3.40.50.2000">
    <property type="entry name" value="Glycogen Phosphorylase B"/>
    <property type="match status" value="1"/>
</dbReference>
<gene>
    <name evidence="1" type="ORF">H171_4563</name>
</gene>
<evidence type="ECO:0000313" key="1">
    <source>
        <dbReference type="EMBL" id="PJJ30941.1"/>
    </source>
</evidence>
<sequence>MKRIFVAAWSYPPKMSGESVVCRRTLENSKLYYDVCSCMQKVEDADADKVRVFPVHGRYIRWPFNVVKQFIKLDKTEHYNIIMTRVMPPNGHFAGILIKLLRPHVKWVVYFSDPIWNSPFISFFSLFRKNLQQQPNYLLMKVFGSAAWLGTRFGDLLVFNNDRLARYVLGEKYNSFKDKIVITPYGHEGVQLQKCLQKQPSDKVVIAHVGQIYGARSFSRVVEALEILKQNYPEQYNRLVILQVGFICSSEKSAIINSKVINSFCFVDEVDYEKSLEYMRTVDFALILDPYFSEKNKNIYVPVKIYDYMSVGAEIIAVADDDSATADIAKELGCALAGHNAEEIANMLLNCVSGNIGRHIDSGGRFHCRKGVEILDSCLEQLLDND</sequence>
<dbReference type="Proteomes" id="UP000231092">
    <property type="component" value="Unassembled WGS sequence"/>
</dbReference>
<dbReference type="OrthoDB" id="9794575at2"/>
<organism evidence="1 2">
    <name type="scientific">[Clostridium] celerecrescens 18A</name>
    <dbReference type="NCBI Taxonomy" id="1286362"/>
    <lineage>
        <taxon>Bacteria</taxon>
        <taxon>Bacillati</taxon>
        <taxon>Bacillota</taxon>
        <taxon>Clostridia</taxon>
        <taxon>Lachnospirales</taxon>
        <taxon>Lachnospiraceae</taxon>
        <taxon>Lacrimispora</taxon>
    </lineage>
</organism>
<name>A0A2M8ZBV9_9FIRM</name>
<evidence type="ECO:0000313" key="2">
    <source>
        <dbReference type="Proteomes" id="UP000231092"/>
    </source>
</evidence>
<keyword evidence="1" id="KW-0808">Transferase</keyword>
<dbReference type="AlphaFoldDB" id="A0A2M8ZBV9"/>
<proteinExistence type="predicted"/>
<reference evidence="1 2" key="1">
    <citation type="submission" date="2017-11" db="EMBL/GenBank/DDBJ databases">
        <title>Understudied soil microbes with underappreciated capabilities: Untangling the Clostridium saccharolyticum group.</title>
        <authorList>
            <person name="Leschine S."/>
        </authorList>
    </citation>
    <scope>NUCLEOTIDE SEQUENCE [LARGE SCALE GENOMIC DNA]</scope>
    <source>
        <strain evidence="1 2">18A</strain>
    </source>
</reference>
<comment type="caution">
    <text evidence="1">The sequence shown here is derived from an EMBL/GenBank/DDBJ whole genome shotgun (WGS) entry which is preliminary data.</text>
</comment>
<dbReference type="SUPFAM" id="SSF53756">
    <property type="entry name" value="UDP-Glycosyltransferase/glycogen phosphorylase"/>
    <property type="match status" value="1"/>
</dbReference>